<dbReference type="PANTHER" id="PTHR33446:SF2">
    <property type="entry name" value="PROTEIN TONB"/>
    <property type="match status" value="1"/>
</dbReference>
<keyword evidence="2" id="KW-0472">Membrane</keyword>
<dbReference type="Proteomes" id="UP000189738">
    <property type="component" value="Chromosome"/>
</dbReference>
<feature type="transmembrane region" description="Helical" evidence="2">
    <location>
        <begin position="6"/>
        <end position="23"/>
    </location>
</feature>
<reference evidence="5" key="2">
    <citation type="submission" date="2016-06" db="EMBL/GenBank/DDBJ databases">
        <authorList>
            <person name="Nicholson A.C."/>
        </authorList>
    </citation>
    <scope>NUCLEOTIDE SEQUENCE [LARGE SCALE GENOMIC DNA]</scope>
    <source>
        <strain evidence="5">E6809</strain>
    </source>
</reference>
<evidence type="ECO:0000313" key="6">
    <source>
        <dbReference type="Proteomes" id="UP000189738"/>
    </source>
</evidence>
<dbReference type="GO" id="GO:0098797">
    <property type="term" value="C:plasma membrane protein complex"/>
    <property type="evidence" value="ECO:0007669"/>
    <property type="project" value="TreeGrafter"/>
</dbReference>
<gene>
    <name evidence="4" type="ORF">AYC66_04650</name>
    <name evidence="5" type="ORF">BAY09_18110</name>
</gene>
<name>A0A494J7Y2_9FLAO</name>
<keyword evidence="2" id="KW-0812">Transmembrane</keyword>
<evidence type="ECO:0000259" key="3">
    <source>
        <dbReference type="Pfam" id="PF05569"/>
    </source>
</evidence>
<dbReference type="GO" id="GO:0031992">
    <property type="term" value="F:energy transducer activity"/>
    <property type="evidence" value="ECO:0007669"/>
    <property type="project" value="TreeGrafter"/>
</dbReference>
<dbReference type="RefSeq" id="WP_078690727.1">
    <property type="nucleotide sequence ID" value="NZ_CP014339.1"/>
</dbReference>
<feature type="region of interest" description="Disordered" evidence="1">
    <location>
        <begin position="351"/>
        <end position="381"/>
    </location>
</feature>
<feature type="transmembrane region" description="Helical" evidence="2">
    <location>
        <begin position="88"/>
        <end position="112"/>
    </location>
</feature>
<reference evidence="4 6" key="1">
    <citation type="submission" date="2016-02" db="EMBL/GenBank/DDBJ databases">
        <authorList>
            <person name="Nicholson A.C."/>
            <person name="Humrighouse B.W."/>
            <person name="Loparev V."/>
            <person name="Emery B."/>
            <person name="Graziano J."/>
            <person name="McQuiston J.R."/>
        </authorList>
    </citation>
    <scope>NUCLEOTIDE SEQUENCE [LARGE SCALE GENOMIC DNA]</scope>
    <source>
        <strain evidence="4 6">E6809</strain>
    </source>
</reference>
<dbReference type="AlphaFoldDB" id="A0A494J7Y2"/>
<feature type="domain" description="Peptidase M56" evidence="3">
    <location>
        <begin position="140"/>
        <end position="252"/>
    </location>
</feature>
<dbReference type="PANTHER" id="PTHR33446">
    <property type="entry name" value="PROTEIN TONB-RELATED"/>
    <property type="match status" value="1"/>
</dbReference>
<evidence type="ECO:0000256" key="1">
    <source>
        <dbReference type="SAM" id="MobiDB-lite"/>
    </source>
</evidence>
<dbReference type="Pfam" id="PF05569">
    <property type="entry name" value="Peptidase_M56"/>
    <property type="match status" value="1"/>
</dbReference>
<proteinExistence type="predicted"/>
<dbReference type="CDD" id="cd07341">
    <property type="entry name" value="M56_BlaR1_MecR1_like"/>
    <property type="match status" value="1"/>
</dbReference>
<feature type="transmembrane region" description="Helical" evidence="2">
    <location>
        <begin position="35"/>
        <end position="52"/>
    </location>
</feature>
<dbReference type="EMBL" id="CP014339">
    <property type="protein sequence ID" value="AQX50006.1"/>
    <property type="molecule type" value="Genomic_DNA"/>
</dbReference>
<dbReference type="Gene3D" id="3.30.1150.10">
    <property type="match status" value="1"/>
</dbReference>
<keyword evidence="2" id="KW-1133">Transmembrane helix</keyword>
<organism evidence="5">
    <name type="scientific">Elizabethkingia anophelis</name>
    <dbReference type="NCBI Taxonomy" id="1117645"/>
    <lineage>
        <taxon>Bacteria</taxon>
        <taxon>Pseudomonadati</taxon>
        <taxon>Bacteroidota</taxon>
        <taxon>Flavobacteriia</taxon>
        <taxon>Flavobacteriales</taxon>
        <taxon>Weeksellaceae</taxon>
        <taxon>Elizabethkingia</taxon>
    </lineage>
</organism>
<dbReference type="EMBL" id="MAHS01000005">
    <property type="protein sequence ID" value="OPB50697.1"/>
    <property type="molecule type" value="Genomic_DNA"/>
</dbReference>
<evidence type="ECO:0000313" key="5">
    <source>
        <dbReference type="EMBL" id="OPB50697.1"/>
    </source>
</evidence>
<feature type="compositionally biased region" description="Pro residues" evidence="1">
    <location>
        <begin position="359"/>
        <end position="381"/>
    </location>
</feature>
<evidence type="ECO:0000313" key="4">
    <source>
        <dbReference type="EMBL" id="AQX50006.1"/>
    </source>
</evidence>
<accession>A0A494J7Y2</accession>
<sequence>MDSSKIILVLGISFLCWLIYKLVLADHKLFVFNRFFLLGAVIISLAIPFIQIDIARENNPVTRTVNLYYIQEVIIGKAPQPSFNWYKIIAYGYIVITTFFIIRFILGILQIVHRIYKNKKKTVDNIHYILLDNKQIPYCFLNYIFVPREDFINRNIESEILQHEQAHLFQKHTLDIMFIQLVLAFAWFNPFFWLIKQSITANHEFLADEHTLRLSKDIQHYRKLIISKTMAPYHNQFASNFNFLLTKKRFIMMTKQTSKNKVRILKLSGAALLIAATAFGISMNAKEKESITTSLTAKLDEISDSALALAISKSDTTKQERKAIISKKIEELNADTAIKRAEIIKKYNKSGELKNSDFPPTPPVPPTPPADPPTPPIPPDPMAKLIPISPSEKVDKEATFSEGINGFRDLFVKNLDNSKIEGKGVIKTTALLTIDKNGNVKNVTATGPNESFNVEVKKAIEITNSQKRWVPAQQNGENIESQFRFPITISFEGTKKL</sequence>
<evidence type="ECO:0000256" key="2">
    <source>
        <dbReference type="SAM" id="Phobius"/>
    </source>
</evidence>
<feature type="transmembrane region" description="Helical" evidence="2">
    <location>
        <begin position="176"/>
        <end position="195"/>
    </location>
</feature>
<dbReference type="InterPro" id="IPR008756">
    <property type="entry name" value="Peptidase_M56"/>
</dbReference>
<dbReference type="InterPro" id="IPR051045">
    <property type="entry name" value="TonB-dependent_transducer"/>
</dbReference>
<protein>
    <submittedName>
        <fullName evidence="5">Peptidase M56 BlaR1</fullName>
    </submittedName>
</protein>